<feature type="chain" id="PRO_5014837635" evidence="1">
    <location>
        <begin position="27"/>
        <end position="107"/>
    </location>
</feature>
<organism evidence="2">
    <name type="scientific">Anopheles darlingi</name>
    <name type="common">Mosquito</name>
    <dbReference type="NCBI Taxonomy" id="43151"/>
    <lineage>
        <taxon>Eukaryota</taxon>
        <taxon>Metazoa</taxon>
        <taxon>Ecdysozoa</taxon>
        <taxon>Arthropoda</taxon>
        <taxon>Hexapoda</taxon>
        <taxon>Insecta</taxon>
        <taxon>Pterygota</taxon>
        <taxon>Neoptera</taxon>
        <taxon>Endopterygota</taxon>
        <taxon>Diptera</taxon>
        <taxon>Nematocera</taxon>
        <taxon>Culicoidea</taxon>
        <taxon>Culicidae</taxon>
        <taxon>Anophelinae</taxon>
        <taxon>Anopheles</taxon>
    </lineage>
</organism>
<evidence type="ECO:0000313" key="2">
    <source>
        <dbReference type="EMBL" id="MBW75116.1"/>
    </source>
</evidence>
<evidence type="ECO:0000256" key="1">
    <source>
        <dbReference type="SAM" id="SignalP"/>
    </source>
</evidence>
<dbReference type="AlphaFoldDB" id="A0A2M4DC50"/>
<name>A0A2M4DC50_ANODA</name>
<protein>
    <submittedName>
        <fullName evidence="2">Putative secreted protein</fullName>
    </submittedName>
</protein>
<sequence length="107" mass="11526">MRAKTMQPTTVNIVCFLQIVLTVVSSSRLPSWHFNASKSPMRGRLSCANSTNSSASQLQYHALPESSNCLIVASDLVALSSSCSMVLLLMSNNIRCFGKSLALSDLS</sequence>
<proteinExistence type="predicted"/>
<dbReference type="EMBL" id="GGFL01010938">
    <property type="protein sequence ID" value="MBW75116.1"/>
    <property type="molecule type" value="Transcribed_RNA"/>
</dbReference>
<feature type="signal peptide" evidence="1">
    <location>
        <begin position="1"/>
        <end position="26"/>
    </location>
</feature>
<reference evidence="2" key="1">
    <citation type="submission" date="2018-01" db="EMBL/GenBank/DDBJ databases">
        <title>An insight into the sialome of Amazonian anophelines.</title>
        <authorList>
            <person name="Ribeiro J.M."/>
            <person name="Scarpassa V."/>
            <person name="Calvo E."/>
        </authorList>
    </citation>
    <scope>NUCLEOTIDE SEQUENCE</scope>
</reference>
<keyword evidence="1" id="KW-0732">Signal</keyword>
<accession>A0A2M4DC50</accession>